<dbReference type="CDD" id="cd00761">
    <property type="entry name" value="Glyco_tranf_GTA_type"/>
    <property type="match status" value="1"/>
</dbReference>
<organism evidence="2 3">
    <name type="scientific">Rhodococcus jostii</name>
    <dbReference type="NCBI Taxonomy" id="132919"/>
    <lineage>
        <taxon>Bacteria</taxon>
        <taxon>Bacillati</taxon>
        <taxon>Actinomycetota</taxon>
        <taxon>Actinomycetes</taxon>
        <taxon>Mycobacteriales</taxon>
        <taxon>Nocardiaceae</taxon>
        <taxon>Rhodococcus</taxon>
    </lineage>
</organism>
<gene>
    <name evidence="2" type="ORF">SAMN04490220_7240</name>
</gene>
<dbReference type="PANTHER" id="PTHR43685">
    <property type="entry name" value="GLYCOSYLTRANSFERASE"/>
    <property type="match status" value="1"/>
</dbReference>
<dbReference type="Gene3D" id="3.90.550.10">
    <property type="entry name" value="Spore Coat Polysaccharide Biosynthesis Protein SpsA, Chain A"/>
    <property type="match status" value="1"/>
</dbReference>
<evidence type="ECO:0000259" key="1">
    <source>
        <dbReference type="Pfam" id="PF00535"/>
    </source>
</evidence>
<proteinExistence type="predicted"/>
<evidence type="ECO:0000313" key="2">
    <source>
        <dbReference type="EMBL" id="SEE28303.1"/>
    </source>
</evidence>
<evidence type="ECO:0000313" key="3">
    <source>
        <dbReference type="Proteomes" id="UP000183407"/>
    </source>
</evidence>
<dbReference type="InterPro" id="IPR050834">
    <property type="entry name" value="Glycosyltransf_2"/>
</dbReference>
<dbReference type="InterPro" id="IPR029044">
    <property type="entry name" value="Nucleotide-diphossugar_trans"/>
</dbReference>
<dbReference type="Proteomes" id="UP000183407">
    <property type="component" value="Unassembled WGS sequence"/>
</dbReference>
<dbReference type="GO" id="GO:0016740">
    <property type="term" value="F:transferase activity"/>
    <property type="evidence" value="ECO:0007669"/>
    <property type="project" value="UniProtKB-KW"/>
</dbReference>
<sequence>MTPIATVVMPVYNRTTELRRALDSLVKQSMQDYECLVVDDASSMPIETIVAEYDDRFRYLKTKNNVGPAAARIVGFKEMKGEFLFRLDSDNEVFPWALDRAAHFLDLEPNASGVSGLYVFPDGLRVRVGGGSRLLTPVDYARGVRSPVDMVGAVRRSVVEEWLAKDNGYYSAEFHLWFTYHMSHQHLAVDEPWGRYHEGAANQVTKSADERKHLDAQRFVEEHRGPFATASTRPLDQYLGDEWVRLRRARRPEAEAVAEWMGVRGISRTRAVYSRLRGKLPDQRGREYWL</sequence>
<dbReference type="PANTHER" id="PTHR43685:SF2">
    <property type="entry name" value="GLYCOSYLTRANSFERASE 2-LIKE DOMAIN-CONTAINING PROTEIN"/>
    <property type="match status" value="1"/>
</dbReference>
<keyword evidence="2" id="KW-0808">Transferase</keyword>
<dbReference type="EMBL" id="FNTL01000004">
    <property type="protein sequence ID" value="SEE28303.1"/>
    <property type="molecule type" value="Genomic_DNA"/>
</dbReference>
<dbReference type="Pfam" id="PF00535">
    <property type="entry name" value="Glycos_transf_2"/>
    <property type="match status" value="1"/>
</dbReference>
<dbReference type="OrthoDB" id="9787979at2"/>
<dbReference type="RefSeq" id="WP_143048946.1">
    <property type="nucleotide sequence ID" value="NZ_FNTL01000004.1"/>
</dbReference>
<dbReference type="InterPro" id="IPR001173">
    <property type="entry name" value="Glyco_trans_2-like"/>
</dbReference>
<protein>
    <submittedName>
        <fullName evidence="2">Glycosyl transferase family 2</fullName>
    </submittedName>
</protein>
<dbReference type="AlphaFoldDB" id="A0A1H5HJY8"/>
<accession>A0A1H5HJY8</accession>
<reference evidence="3" key="1">
    <citation type="submission" date="2016-10" db="EMBL/GenBank/DDBJ databases">
        <authorList>
            <person name="Varghese N."/>
        </authorList>
    </citation>
    <scope>NUCLEOTIDE SEQUENCE [LARGE SCALE GENOMIC DNA]</scope>
    <source>
        <strain evidence="3">DSM 44719</strain>
    </source>
</reference>
<name>A0A1H5HJY8_RHOJO</name>
<dbReference type="SUPFAM" id="SSF53448">
    <property type="entry name" value="Nucleotide-diphospho-sugar transferases"/>
    <property type="match status" value="1"/>
</dbReference>
<feature type="domain" description="Glycosyltransferase 2-like" evidence="1">
    <location>
        <begin position="6"/>
        <end position="114"/>
    </location>
</feature>